<gene>
    <name evidence="4" type="ORF">DCW74_07555</name>
</gene>
<keyword evidence="1" id="KW-0229">DNA integration</keyword>
<dbReference type="PANTHER" id="PTHR30349:SF64">
    <property type="entry name" value="PROPHAGE INTEGRASE INTD-RELATED"/>
    <property type="match status" value="1"/>
</dbReference>
<dbReference type="SUPFAM" id="SSF56349">
    <property type="entry name" value="DNA breaking-rejoining enzymes"/>
    <property type="match status" value="1"/>
</dbReference>
<dbReference type="InterPro" id="IPR050090">
    <property type="entry name" value="Tyrosine_recombinase_XerCD"/>
</dbReference>
<evidence type="ECO:0000259" key="3">
    <source>
        <dbReference type="PROSITE" id="PS51898"/>
    </source>
</evidence>
<dbReference type="InterPro" id="IPR011010">
    <property type="entry name" value="DNA_brk_join_enz"/>
</dbReference>
<dbReference type="GO" id="GO:0015074">
    <property type="term" value="P:DNA integration"/>
    <property type="evidence" value="ECO:0007669"/>
    <property type="project" value="UniProtKB-KW"/>
</dbReference>
<accession>A0A350P2Q7</accession>
<sequence>MRSDKRSKEALNSSAHLSYIDVFVPSEVSLESEGSKQVGHFSPFRYHDLSIQLSPIEDGVVRKFPIILRGDREPWDLGNLYLIRKFTEMAKVEPPSVSTIQSIAKHLTMYLRWIEHQQSEGRAMHELFLPKEAEQRCTWSYYRYLRKLLRMGQDSPISVGVAKARMQAVVGFYRGLSLYELVAETALENPPYEGKLVGIPVVNSSGVQFMKAVETTNFAFRVSRRDQIGTLKDGGNLRPLSEEDQTLILEYLAKSDNRVFQLMCLVALYTGARIQTVCTLRMRDIDSLMEQRSRNGEVLLNIGEGTGVDTKNQKKYRLHVPIQLRDMLRDYMESEEHQERRSLSFYGDSRDNYLFLARNGSPFYTSLKEQSDRQDSKYSQRITAKDRVTFTVQEGNAVRNYLGRLIRDIRRDHPDFNAFRFHDFRATYGMNFVRDADTAGVKDVRHELKARMGHSNFETTQAYLKFDEENESVKEAIAYHHDRINSRLKDFN</sequence>
<feature type="domain" description="Tyr recombinase" evidence="3">
    <location>
        <begin position="235"/>
        <end position="478"/>
    </location>
</feature>
<dbReference type="Proteomes" id="UP000263517">
    <property type="component" value="Unassembled WGS sequence"/>
</dbReference>
<proteinExistence type="predicted"/>
<protein>
    <recommendedName>
        <fullName evidence="3">Tyr recombinase domain-containing protein</fullName>
    </recommendedName>
</protein>
<reference evidence="4 5" key="1">
    <citation type="journal article" date="2018" name="Nat. Biotechnol.">
        <title>A standardized bacterial taxonomy based on genome phylogeny substantially revises the tree of life.</title>
        <authorList>
            <person name="Parks D.H."/>
            <person name="Chuvochina M."/>
            <person name="Waite D.W."/>
            <person name="Rinke C."/>
            <person name="Skarshewski A."/>
            <person name="Chaumeil P.A."/>
            <person name="Hugenholtz P."/>
        </authorList>
    </citation>
    <scope>NUCLEOTIDE SEQUENCE [LARGE SCALE GENOMIC DNA]</scope>
    <source>
        <strain evidence="4">UBA11978</strain>
    </source>
</reference>
<dbReference type="Pfam" id="PF00589">
    <property type="entry name" value="Phage_integrase"/>
    <property type="match status" value="1"/>
</dbReference>
<evidence type="ECO:0000313" key="4">
    <source>
        <dbReference type="EMBL" id="HAW75574.1"/>
    </source>
</evidence>
<keyword evidence="2" id="KW-0233">DNA recombination</keyword>
<dbReference type="InterPro" id="IPR002104">
    <property type="entry name" value="Integrase_catalytic"/>
</dbReference>
<dbReference type="EMBL" id="DNAN01000261">
    <property type="protein sequence ID" value="HAW75574.1"/>
    <property type="molecule type" value="Genomic_DNA"/>
</dbReference>
<evidence type="ECO:0000256" key="2">
    <source>
        <dbReference type="ARBA" id="ARBA00023172"/>
    </source>
</evidence>
<dbReference type="AlphaFoldDB" id="A0A350P2Q7"/>
<dbReference type="PANTHER" id="PTHR30349">
    <property type="entry name" value="PHAGE INTEGRASE-RELATED"/>
    <property type="match status" value="1"/>
</dbReference>
<dbReference type="Gene3D" id="1.10.443.10">
    <property type="entry name" value="Intergrase catalytic core"/>
    <property type="match status" value="1"/>
</dbReference>
<dbReference type="PROSITE" id="PS51898">
    <property type="entry name" value="TYR_RECOMBINASE"/>
    <property type="match status" value="1"/>
</dbReference>
<organism evidence="4 5">
    <name type="scientific">Alteromonas australica</name>
    <dbReference type="NCBI Taxonomy" id="589873"/>
    <lineage>
        <taxon>Bacteria</taxon>
        <taxon>Pseudomonadati</taxon>
        <taxon>Pseudomonadota</taxon>
        <taxon>Gammaproteobacteria</taxon>
        <taxon>Alteromonadales</taxon>
        <taxon>Alteromonadaceae</taxon>
        <taxon>Alteromonas/Salinimonas group</taxon>
        <taxon>Alteromonas</taxon>
    </lineage>
</organism>
<name>A0A350P2Q7_9ALTE</name>
<dbReference type="GO" id="GO:0006310">
    <property type="term" value="P:DNA recombination"/>
    <property type="evidence" value="ECO:0007669"/>
    <property type="project" value="UniProtKB-KW"/>
</dbReference>
<dbReference type="InterPro" id="IPR013762">
    <property type="entry name" value="Integrase-like_cat_sf"/>
</dbReference>
<comment type="caution">
    <text evidence="4">The sequence shown here is derived from an EMBL/GenBank/DDBJ whole genome shotgun (WGS) entry which is preliminary data.</text>
</comment>
<dbReference type="GO" id="GO:0003677">
    <property type="term" value="F:DNA binding"/>
    <property type="evidence" value="ECO:0007669"/>
    <property type="project" value="InterPro"/>
</dbReference>
<evidence type="ECO:0000313" key="5">
    <source>
        <dbReference type="Proteomes" id="UP000263517"/>
    </source>
</evidence>
<dbReference type="CDD" id="cd00397">
    <property type="entry name" value="DNA_BRE_C"/>
    <property type="match status" value="1"/>
</dbReference>
<evidence type="ECO:0000256" key="1">
    <source>
        <dbReference type="ARBA" id="ARBA00022908"/>
    </source>
</evidence>